<reference evidence="1 2" key="1">
    <citation type="submission" date="2015-03" db="EMBL/GenBank/DDBJ databases">
        <title>Genome assembly of Sandaracinus amylolyticus DSM 53668.</title>
        <authorList>
            <person name="Sharma G."/>
            <person name="Subramanian S."/>
        </authorList>
    </citation>
    <scope>NUCLEOTIDE SEQUENCE [LARGE SCALE GENOMIC DNA]</scope>
    <source>
        <strain evidence="1 2">DSM 53668</strain>
    </source>
</reference>
<dbReference type="KEGG" id="samy:DB32_007953"/>
<proteinExistence type="predicted"/>
<keyword evidence="2" id="KW-1185">Reference proteome</keyword>
<evidence type="ECO:0008006" key="3">
    <source>
        <dbReference type="Google" id="ProtNLM"/>
    </source>
</evidence>
<dbReference type="RefSeq" id="WP_157070073.1">
    <property type="nucleotide sequence ID" value="NZ_CP011125.1"/>
</dbReference>
<organism evidence="1 2">
    <name type="scientific">Sandaracinus amylolyticus</name>
    <dbReference type="NCBI Taxonomy" id="927083"/>
    <lineage>
        <taxon>Bacteria</taxon>
        <taxon>Pseudomonadati</taxon>
        <taxon>Myxococcota</taxon>
        <taxon>Polyangia</taxon>
        <taxon>Polyangiales</taxon>
        <taxon>Sandaracinaceae</taxon>
        <taxon>Sandaracinus</taxon>
    </lineage>
</organism>
<dbReference type="CDD" id="cd00198">
    <property type="entry name" value="vWFA"/>
    <property type="match status" value="1"/>
</dbReference>
<dbReference type="InterPro" id="IPR036465">
    <property type="entry name" value="vWFA_dom_sf"/>
</dbReference>
<dbReference type="Proteomes" id="UP000034883">
    <property type="component" value="Chromosome"/>
</dbReference>
<dbReference type="EMBL" id="CP011125">
    <property type="protein sequence ID" value="AKF10804.1"/>
    <property type="molecule type" value="Genomic_DNA"/>
</dbReference>
<evidence type="ECO:0000313" key="2">
    <source>
        <dbReference type="Proteomes" id="UP000034883"/>
    </source>
</evidence>
<protein>
    <recommendedName>
        <fullName evidence="3">VWFA domain-containing protein</fullName>
    </recommendedName>
</protein>
<sequence length="645" mass="67558">MIVVVAWSPRAHAQTLDAPEDVREVAHDVRVTFAEGVAEIALRIELARDGTQRAEIGYTLALPRGAEAISLEVCRAGGGCRALSSSITRGSHVDPYAVALHGAPRGRTSRPIASASWRRSALTIRAAPVGDGARLVLAVRYAAPLVVRGGTSSLVLPARDADPRLVPASITLVAPGHDTLSVSGGAPGEDAVISARVASPLRVLADVECIGARCAHAHLVEPRRVARHDVILAIDASPSMLDVPVERVETALRTVLASLAPGSRVRVLRFGARARWETSTWCAPDTLDAARLASELPGALGSRTLFDLPPDALDDARSPLVVVIGDGWLDRADLAALEARGARVVIANVSDAPFGGVTLRAASATTSTMTLSLGASFAGAGFDLASIVAEPAPRARIELRGEPAIDLATVPTGEALTFFAPGRAARLVVGTRTSRASSPSDALRAVLAQEGSFDALALDRRVLGDLDKWTRPRRRPPPVPGGIGGVHSWITAMPIGHGLYARSARPPLLRVPAPARIRATASAETLRRMVRRQLGPRVRGCLAGARAGRPDWHAHVTLDLSLAHREVLGARVSGENVDASLASCILAGVDDLQVPRFDGRIDVSYPFRAVAIARPAALPLDDATSSVLDTIAPDAPVAPDVLLTP</sequence>
<gene>
    <name evidence="1" type="ORF">DB32_007953</name>
</gene>
<dbReference type="SUPFAM" id="SSF53300">
    <property type="entry name" value="vWA-like"/>
    <property type="match status" value="1"/>
</dbReference>
<accession>A0A0F6SHP5</accession>
<dbReference type="AlphaFoldDB" id="A0A0F6SHP5"/>
<name>A0A0F6SHP5_9BACT</name>
<evidence type="ECO:0000313" key="1">
    <source>
        <dbReference type="EMBL" id="AKF10804.1"/>
    </source>
</evidence>
<dbReference type="Gene3D" id="3.40.50.410">
    <property type="entry name" value="von Willebrand factor, type A domain"/>
    <property type="match status" value="1"/>
</dbReference>